<proteinExistence type="predicted"/>
<evidence type="ECO:0000313" key="2">
    <source>
        <dbReference type="Proteomes" id="UP001163105"/>
    </source>
</evidence>
<comment type="caution">
    <text evidence="1">The sequence shown here is derived from an EMBL/GenBank/DDBJ whole genome shotgun (WGS) entry which is preliminary data.</text>
</comment>
<evidence type="ECO:0000313" key="1">
    <source>
        <dbReference type="EMBL" id="KAJ6445416.1"/>
    </source>
</evidence>
<protein>
    <recommendedName>
        <fullName evidence="3">RRM domain-containing protein</fullName>
    </recommendedName>
</protein>
<evidence type="ECO:0008006" key="3">
    <source>
        <dbReference type="Google" id="ProtNLM"/>
    </source>
</evidence>
<name>A0AB34G3K5_9HYPO</name>
<accession>A0AB34G3K5</accession>
<organism evidence="1 2">
    <name type="scientific">Purpureocillium lavendulum</name>
    <dbReference type="NCBI Taxonomy" id="1247861"/>
    <lineage>
        <taxon>Eukaryota</taxon>
        <taxon>Fungi</taxon>
        <taxon>Dikarya</taxon>
        <taxon>Ascomycota</taxon>
        <taxon>Pezizomycotina</taxon>
        <taxon>Sordariomycetes</taxon>
        <taxon>Hypocreomycetidae</taxon>
        <taxon>Hypocreales</taxon>
        <taxon>Ophiocordycipitaceae</taxon>
        <taxon>Purpureocillium</taxon>
    </lineage>
</organism>
<dbReference type="EMBL" id="JAQHRD010000001">
    <property type="protein sequence ID" value="KAJ6445416.1"/>
    <property type="molecule type" value="Genomic_DNA"/>
</dbReference>
<reference evidence="1" key="1">
    <citation type="submission" date="2023-01" db="EMBL/GenBank/DDBJ databases">
        <title>The growth and conidiation of Purpureocillium lavendulum are regulated by nitrogen source and histone H3K14 acetylation.</title>
        <authorList>
            <person name="Tang P."/>
            <person name="Han J."/>
            <person name="Zhang C."/>
            <person name="Tang P."/>
            <person name="Qi F."/>
            <person name="Zhang K."/>
            <person name="Liang L."/>
        </authorList>
    </citation>
    <scope>NUCLEOTIDE SEQUENCE</scope>
    <source>
        <strain evidence="1">YMF1.00683</strain>
    </source>
</reference>
<dbReference type="Proteomes" id="UP001163105">
    <property type="component" value="Unassembled WGS sequence"/>
</dbReference>
<gene>
    <name evidence="1" type="ORF">O9K51_00175</name>
</gene>
<dbReference type="AlphaFoldDB" id="A0AB34G3K5"/>
<sequence>MRELQLEFLDVSTLTVERIDNKSEPECEKKHRIIIRFVDAPKAQEIFKAFGRQGVAL</sequence>
<keyword evidence="2" id="KW-1185">Reference proteome</keyword>